<dbReference type="Proteomes" id="UP001054837">
    <property type="component" value="Unassembled WGS sequence"/>
</dbReference>
<keyword evidence="2" id="KW-0808">Transferase</keyword>
<comment type="caution">
    <text evidence="2">The sequence shown here is derived from an EMBL/GenBank/DDBJ whole genome shotgun (WGS) entry which is preliminary data.</text>
</comment>
<evidence type="ECO:0000256" key="1">
    <source>
        <dbReference type="SAM" id="MobiDB-lite"/>
    </source>
</evidence>
<reference evidence="2 3" key="1">
    <citation type="submission" date="2021-06" db="EMBL/GenBank/DDBJ databases">
        <title>Caerostris darwini draft genome.</title>
        <authorList>
            <person name="Kono N."/>
            <person name="Arakawa K."/>
        </authorList>
    </citation>
    <scope>NUCLEOTIDE SEQUENCE [LARGE SCALE GENOMIC DNA]</scope>
</reference>
<name>A0AAV4WIR4_9ARAC</name>
<dbReference type="EMBL" id="BPLQ01014724">
    <property type="protein sequence ID" value="GIY82532.1"/>
    <property type="molecule type" value="Genomic_DNA"/>
</dbReference>
<feature type="region of interest" description="Disordered" evidence="1">
    <location>
        <begin position="1"/>
        <end position="30"/>
    </location>
</feature>
<keyword evidence="2" id="KW-0548">Nucleotidyltransferase</keyword>
<protein>
    <submittedName>
        <fullName evidence="2">Reverse transcriptase</fullName>
    </submittedName>
</protein>
<proteinExistence type="predicted"/>
<dbReference type="GO" id="GO:0003964">
    <property type="term" value="F:RNA-directed DNA polymerase activity"/>
    <property type="evidence" value="ECO:0007669"/>
    <property type="project" value="UniProtKB-KW"/>
</dbReference>
<dbReference type="AlphaFoldDB" id="A0AAV4WIR4"/>
<accession>A0AAV4WIR4</accession>
<gene>
    <name evidence="2" type="primary">AVEN_18974_1</name>
    <name evidence="2" type="ORF">CDAR_549001</name>
</gene>
<feature type="compositionally biased region" description="Polar residues" evidence="1">
    <location>
        <begin position="114"/>
        <end position="129"/>
    </location>
</feature>
<sequence length="302" mass="34052">MMEMEVSPDNSQSPFQGRLSPVAPEQHQQTQSPGAICNTLQSIESEIPNYQEELASYQICASLKSTQQTPGMMDSFQSAMEFVERKISTHLQKVRLISSCPKFNCNMHSLTTKNLGNPSATSQSASNNLKRVPDRDNDGFQLPPKRNTVKPPMFTFPNSVPTTSKFSQLESLPIPDPPTPQAPRIPPIMSLLHIQIMFTGYAKLYDKIEIHVRNLNLLNATSGSYGHLLNPVILKLLPQDLTLEFDRKRTSKGNFDVAELIEFLKNEIECREVTLMFNNSRSAEQQKYLIVINFLLEIKAII</sequence>
<evidence type="ECO:0000313" key="2">
    <source>
        <dbReference type="EMBL" id="GIY82532.1"/>
    </source>
</evidence>
<keyword evidence="2" id="KW-0695">RNA-directed DNA polymerase</keyword>
<keyword evidence="3" id="KW-1185">Reference proteome</keyword>
<evidence type="ECO:0000313" key="3">
    <source>
        <dbReference type="Proteomes" id="UP001054837"/>
    </source>
</evidence>
<feature type="region of interest" description="Disordered" evidence="1">
    <location>
        <begin position="114"/>
        <end position="153"/>
    </location>
</feature>
<organism evidence="2 3">
    <name type="scientific">Caerostris darwini</name>
    <dbReference type="NCBI Taxonomy" id="1538125"/>
    <lineage>
        <taxon>Eukaryota</taxon>
        <taxon>Metazoa</taxon>
        <taxon>Ecdysozoa</taxon>
        <taxon>Arthropoda</taxon>
        <taxon>Chelicerata</taxon>
        <taxon>Arachnida</taxon>
        <taxon>Araneae</taxon>
        <taxon>Araneomorphae</taxon>
        <taxon>Entelegynae</taxon>
        <taxon>Araneoidea</taxon>
        <taxon>Araneidae</taxon>
        <taxon>Caerostris</taxon>
    </lineage>
</organism>